<feature type="region of interest" description="Disordered" evidence="1">
    <location>
        <begin position="23"/>
        <end position="61"/>
    </location>
</feature>
<accession>A0ABY9ZD18</accession>
<feature type="signal peptide" evidence="2">
    <location>
        <begin position="1"/>
        <end position="19"/>
    </location>
</feature>
<sequence length="61" mass="6242">MYKASIVIVSLLFPILASATSFQEKHSDNTSTYSTIYEQNHGGNGGNGGHGGNGGNGGNGR</sequence>
<dbReference type="GeneID" id="92273424"/>
<dbReference type="Proteomes" id="UP001163184">
    <property type="component" value="Chromosome"/>
</dbReference>
<dbReference type="EMBL" id="CP135052">
    <property type="protein sequence ID" value="WNK24892.1"/>
    <property type="molecule type" value="Genomic_DNA"/>
</dbReference>
<keyword evidence="2" id="KW-0732">Signal</keyword>
<evidence type="ECO:0000313" key="3">
    <source>
        <dbReference type="EMBL" id="WNK24892.1"/>
    </source>
</evidence>
<gene>
    <name evidence="3" type="ORF">PZ638_03145</name>
</gene>
<reference evidence="3" key="1">
    <citation type="journal article" date="2023" name="Microbiol. Spectr.">
        <title>Whole-genome sequencing provides insights into a novel species: Providencia hangzhouensis associated with urinary tract infections.</title>
        <authorList>
            <person name="Dong X."/>
            <person name="Yu Y."/>
            <person name="Liu J."/>
            <person name="Cao D."/>
            <person name="Xiang Y."/>
            <person name="Bi K."/>
            <person name="Yuan X."/>
            <person name="Li S."/>
            <person name="Wu T."/>
            <person name="Zhang Y."/>
        </authorList>
    </citation>
    <scope>NUCLEOTIDE SEQUENCE</scope>
    <source>
        <strain evidence="3">PR-310</strain>
    </source>
</reference>
<evidence type="ECO:0000256" key="1">
    <source>
        <dbReference type="SAM" id="MobiDB-lite"/>
    </source>
</evidence>
<feature type="compositionally biased region" description="Gly residues" evidence="1">
    <location>
        <begin position="42"/>
        <end position="61"/>
    </location>
</feature>
<feature type="compositionally biased region" description="Polar residues" evidence="1">
    <location>
        <begin position="29"/>
        <end position="38"/>
    </location>
</feature>
<evidence type="ECO:0000256" key="2">
    <source>
        <dbReference type="SAM" id="SignalP"/>
    </source>
</evidence>
<dbReference type="RefSeq" id="WP_275612220.1">
    <property type="nucleotide sequence ID" value="NZ_CP135052.1"/>
</dbReference>
<feature type="chain" id="PRO_5045308601" evidence="2">
    <location>
        <begin position="20"/>
        <end position="61"/>
    </location>
</feature>
<name>A0ABY9ZD18_9GAMM</name>
<organism evidence="3 4">
    <name type="scientific">Providencia hangzhouensis</name>
    <dbReference type="NCBI Taxonomy" id="3031799"/>
    <lineage>
        <taxon>Bacteria</taxon>
        <taxon>Pseudomonadati</taxon>
        <taxon>Pseudomonadota</taxon>
        <taxon>Gammaproteobacteria</taxon>
        <taxon>Enterobacterales</taxon>
        <taxon>Morganellaceae</taxon>
        <taxon>Providencia</taxon>
    </lineage>
</organism>
<proteinExistence type="predicted"/>
<keyword evidence="4" id="KW-1185">Reference proteome</keyword>
<protein>
    <submittedName>
        <fullName evidence="3">Uncharacterized protein</fullName>
    </submittedName>
</protein>
<evidence type="ECO:0000313" key="4">
    <source>
        <dbReference type="Proteomes" id="UP001163184"/>
    </source>
</evidence>